<sequence length="192" mass="22077">MRSHRPIPDSKTLALLEKPKATHMLLTYEEKILNSRKTTVPVPFTFNSPTKKQKSCLSEINSEKLSISSIMVKKNLSSHRRRSYLNSGIPNNSQTPSAKSLRKSETPSRARAKSSLKNKIFSENSSKKVQFLDFFKNDPNFNTQSPEYKKIALAHQAFYNIKQSIRKSPTVFLAKEHKRLNMHRIIDLISME</sequence>
<evidence type="ECO:0000256" key="1">
    <source>
        <dbReference type="SAM" id="MobiDB-lite"/>
    </source>
</evidence>
<evidence type="ECO:0000313" key="2">
    <source>
        <dbReference type="EMBL" id="OMJ70904.1"/>
    </source>
</evidence>
<name>A0A1R2B295_9CILI</name>
<feature type="compositionally biased region" description="Polar residues" evidence="1">
    <location>
        <begin position="84"/>
        <end position="98"/>
    </location>
</feature>
<gene>
    <name evidence="2" type="ORF">SteCoe_31018</name>
</gene>
<evidence type="ECO:0000313" key="3">
    <source>
        <dbReference type="Proteomes" id="UP000187209"/>
    </source>
</evidence>
<feature type="region of interest" description="Disordered" evidence="1">
    <location>
        <begin position="81"/>
        <end position="116"/>
    </location>
</feature>
<dbReference type="AlphaFoldDB" id="A0A1R2B295"/>
<protein>
    <submittedName>
        <fullName evidence="2">Uncharacterized protein</fullName>
    </submittedName>
</protein>
<proteinExistence type="predicted"/>
<reference evidence="2 3" key="1">
    <citation type="submission" date="2016-11" db="EMBL/GenBank/DDBJ databases">
        <title>The macronuclear genome of Stentor coeruleus: a giant cell with tiny introns.</title>
        <authorList>
            <person name="Slabodnick M."/>
            <person name="Ruby J.G."/>
            <person name="Reiff S.B."/>
            <person name="Swart E.C."/>
            <person name="Gosai S."/>
            <person name="Prabakaran S."/>
            <person name="Witkowska E."/>
            <person name="Larue G.E."/>
            <person name="Fisher S."/>
            <person name="Freeman R.M."/>
            <person name="Gunawardena J."/>
            <person name="Chu W."/>
            <person name="Stover N.A."/>
            <person name="Gregory B.D."/>
            <person name="Nowacki M."/>
            <person name="Derisi J."/>
            <person name="Roy S.W."/>
            <person name="Marshall W.F."/>
            <person name="Sood P."/>
        </authorList>
    </citation>
    <scope>NUCLEOTIDE SEQUENCE [LARGE SCALE GENOMIC DNA]</scope>
    <source>
        <strain evidence="2">WM001</strain>
    </source>
</reference>
<keyword evidence="3" id="KW-1185">Reference proteome</keyword>
<dbReference type="EMBL" id="MPUH01001043">
    <property type="protein sequence ID" value="OMJ70904.1"/>
    <property type="molecule type" value="Genomic_DNA"/>
</dbReference>
<dbReference type="Proteomes" id="UP000187209">
    <property type="component" value="Unassembled WGS sequence"/>
</dbReference>
<organism evidence="2 3">
    <name type="scientific">Stentor coeruleus</name>
    <dbReference type="NCBI Taxonomy" id="5963"/>
    <lineage>
        <taxon>Eukaryota</taxon>
        <taxon>Sar</taxon>
        <taxon>Alveolata</taxon>
        <taxon>Ciliophora</taxon>
        <taxon>Postciliodesmatophora</taxon>
        <taxon>Heterotrichea</taxon>
        <taxon>Heterotrichida</taxon>
        <taxon>Stentoridae</taxon>
        <taxon>Stentor</taxon>
    </lineage>
</organism>
<accession>A0A1R2B295</accession>
<comment type="caution">
    <text evidence="2">The sequence shown here is derived from an EMBL/GenBank/DDBJ whole genome shotgun (WGS) entry which is preliminary data.</text>
</comment>